<comment type="caution">
    <text evidence="13">The sequence shown here is derived from an EMBL/GenBank/DDBJ whole genome shotgun (WGS) entry which is preliminary data.</text>
</comment>
<dbReference type="Gene3D" id="2.170.130.10">
    <property type="entry name" value="TonB-dependent receptor, plug domain"/>
    <property type="match status" value="1"/>
</dbReference>
<dbReference type="Pfam" id="PF13715">
    <property type="entry name" value="CarbopepD_reg_2"/>
    <property type="match status" value="1"/>
</dbReference>
<dbReference type="NCBIfam" id="TIGR04057">
    <property type="entry name" value="SusC_RagA_signa"/>
    <property type="match status" value="1"/>
</dbReference>
<evidence type="ECO:0000256" key="6">
    <source>
        <dbReference type="ARBA" id="ARBA00023136"/>
    </source>
</evidence>
<keyword evidence="4 8" id="KW-0812">Transmembrane</keyword>
<evidence type="ECO:0000256" key="7">
    <source>
        <dbReference type="ARBA" id="ARBA00023237"/>
    </source>
</evidence>
<dbReference type="NCBIfam" id="TIGR04056">
    <property type="entry name" value="OMP_RagA_SusC"/>
    <property type="match status" value="1"/>
</dbReference>
<dbReference type="EMBL" id="BAABHC010000002">
    <property type="protein sequence ID" value="GAA4425448.1"/>
    <property type="molecule type" value="Genomic_DNA"/>
</dbReference>
<dbReference type="InterPro" id="IPR023997">
    <property type="entry name" value="TonB-dep_OMP_SusC/RagA_CS"/>
</dbReference>
<comment type="subcellular location">
    <subcellularLocation>
        <location evidence="1 8">Cell outer membrane</location>
        <topology evidence="1 8">Multi-pass membrane protein</topology>
    </subcellularLocation>
</comment>
<name>A0ABP8L9K3_9BACT</name>
<sequence>MKKDYTTSQVHPKRTQAGSPSQKRRLAIFLAALCLTQGAAEASTLAGYNMNRLSILQATEVRGKVVGDDGVGVPGATVVVKGTSVGTATDAEGNFVLNVPSGSGTLVVSFIGFKTQEVPINNRSSVNVTLSTDAQALEEVVVTGYGTQKKADVTGATATVNSKDLNAGVINNPMQAVQGKVAGLNVVSGGGDPTSNRPVIRLRGTSSLSANSEPLIVIDGVAGASLSTVAPEDIASMDILKDASSAAIYGSRGSNGVIIITTKRGQAGKTTVELSSYVGLEEVSNTLPFLSPDEYVSKLGEMGLDPSAYDFGARTDWFDEITRKAVSQNYNVAVSGGTDKFSYRGSVVYLDQPGIALNSGFDRLNARLNLSQKALDDKLEVQLLLSQQVSNKNFVDYFSFLTAGRLNPTFPVLNDDGTYLQPGVAGFDQFNGRGIPGGFEIENPVARMEQLTNEAREKQTLANLKVYLMPVEGLRLGVNSSINNFNSLYGFFRPSTFKASSNNTSYATRNQREVIDYLTELTAQYEGEAGDHNYSVLGGYTYQKLSNEGLSAGNSRFPNVFGYNNLSAGNANIDDTNSTNREVGSYKSEAILIGFIGRINYSYKDKYLLTSNIRRDGSSRFGENNQWGWFPSVSVGWRITQEEFMRDVTFVDDLKLRVGYGVTGNQEGIADYASRLLFGPSGSYFTSGGFQTAYNYSQNSNPDLKWETSAMTNIGLDFSFLGGRLNGSLEFYNKDTEDLLFDYPISIGTKYGSSQLTAVTNSILANVGEINNKGVELALDYVVLDNTDFQWSTNVNLAHNKNKIVSLSSGIFEYDPSTPRTYGGFGSGQGGIAQPVVLQEGYPIGQFYGPVFEGFSTDGDGNPSYEFQDVDGNGVIEPFGGDRTYLGDANPDLTFGWGNDFTYKNFNLNFLFRGAVGHQIVNGPYIYSANPNRFPSNNVIEDAFETGIPDGLSPAFSSLWVEDADFVRLDNWRLSYRLPSFWKYLSNAQVYIAGNNTFVITGYRGIDPEPRLGATRDIYGGSDIAVNLSPGIEPVTFYPRTRSFSLGLSLTL</sequence>
<dbReference type="Pfam" id="PF07715">
    <property type="entry name" value="Plug"/>
    <property type="match status" value="1"/>
</dbReference>
<evidence type="ECO:0000313" key="13">
    <source>
        <dbReference type="EMBL" id="GAA4425448.1"/>
    </source>
</evidence>
<dbReference type="InterPro" id="IPR036942">
    <property type="entry name" value="Beta-barrel_TonB_sf"/>
</dbReference>
<keyword evidence="3 8" id="KW-1134">Transmembrane beta strand</keyword>
<dbReference type="InterPro" id="IPR023996">
    <property type="entry name" value="TonB-dep_OMP_SusC/RagA"/>
</dbReference>
<evidence type="ECO:0000259" key="12">
    <source>
        <dbReference type="Pfam" id="PF07715"/>
    </source>
</evidence>
<organism evidence="13 14">
    <name type="scientific">Pontibacter saemangeumensis</name>
    <dbReference type="NCBI Taxonomy" id="1084525"/>
    <lineage>
        <taxon>Bacteria</taxon>
        <taxon>Pseudomonadati</taxon>
        <taxon>Bacteroidota</taxon>
        <taxon>Cytophagia</taxon>
        <taxon>Cytophagales</taxon>
        <taxon>Hymenobacteraceae</taxon>
        <taxon>Pontibacter</taxon>
    </lineage>
</organism>
<evidence type="ECO:0000256" key="9">
    <source>
        <dbReference type="RuleBase" id="RU003357"/>
    </source>
</evidence>
<evidence type="ECO:0000256" key="2">
    <source>
        <dbReference type="ARBA" id="ARBA00022448"/>
    </source>
</evidence>
<protein>
    <submittedName>
        <fullName evidence="13">TonB-dependent receptor</fullName>
    </submittedName>
</protein>
<accession>A0ABP8L9K3</accession>
<dbReference type="InterPro" id="IPR008969">
    <property type="entry name" value="CarboxyPept-like_regulatory"/>
</dbReference>
<evidence type="ECO:0000256" key="5">
    <source>
        <dbReference type="ARBA" id="ARBA00023077"/>
    </source>
</evidence>
<dbReference type="InterPro" id="IPR039426">
    <property type="entry name" value="TonB-dep_rcpt-like"/>
</dbReference>
<proteinExistence type="inferred from homology"/>
<evidence type="ECO:0000313" key="14">
    <source>
        <dbReference type="Proteomes" id="UP001500552"/>
    </source>
</evidence>
<keyword evidence="14" id="KW-1185">Reference proteome</keyword>
<evidence type="ECO:0000256" key="8">
    <source>
        <dbReference type="PROSITE-ProRule" id="PRU01360"/>
    </source>
</evidence>
<gene>
    <name evidence="13" type="ORF">GCM10023188_06400</name>
</gene>
<keyword evidence="5 9" id="KW-0798">TonB box</keyword>
<feature type="domain" description="TonB-dependent receptor-like beta-barrel" evidence="11">
    <location>
        <begin position="467"/>
        <end position="996"/>
    </location>
</feature>
<dbReference type="Gene3D" id="2.40.170.20">
    <property type="entry name" value="TonB-dependent receptor, beta-barrel domain"/>
    <property type="match status" value="1"/>
</dbReference>
<dbReference type="SUPFAM" id="SSF49464">
    <property type="entry name" value="Carboxypeptidase regulatory domain-like"/>
    <property type="match status" value="1"/>
</dbReference>
<feature type="domain" description="TonB-dependent receptor plug" evidence="12">
    <location>
        <begin position="150"/>
        <end position="257"/>
    </location>
</feature>
<dbReference type="Gene3D" id="2.60.40.1120">
    <property type="entry name" value="Carboxypeptidase-like, regulatory domain"/>
    <property type="match status" value="1"/>
</dbReference>
<dbReference type="InterPro" id="IPR037066">
    <property type="entry name" value="Plug_dom_sf"/>
</dbReference>
<keyword evidence="6 8" id="KW-0472">Membrane</keyword>
<dbReference type="Pfam" id="PF00593">
    <property type="entry name" value="TonB_dep_Rec_b-barrel"/>
    <property type="match status" value="1"/>
</dbReference>
<dbReference type="InterPro" id="IPR000531">
    <property type="entry name" value="Beta-barrel_TonB"/>
</dbReference>
<evidence type="ECO:0000256" key="10">
    <source>
        <dbReference type="SAM" id="MobiDB-lite"/>
    </source>
</evidence>
<evidence type="ECO:0000256" key="4">
    <source>
        <dbReference type="ARBA" id="ARBA00022692"/>
    </source>
</evidence>
<keyword evidence="13" id="KW-0675">Receptor</keyword>
<dbReference type="PROSITE" id="PS52016">
    <property type="entry name" value="TONB_DEPENDENT_REC_3"/>
    <property type="match status" value="1"/>
</dbReference>
<dbReference type="InterPro" id="IPR012910">
    <property type="entry name" value="Plug_dom"/>
</dbReference>
<evidence type="ECO:0000256" key="3">
    <source>
        <dbReference type="ARBA" id="ARBA00022452"/>
    </source>
</evidence>
<evidence type="ECO:0000256" key="1">
    <source>
        <dbReference type="ARBA" id="ARBA00004571"/>
    </source>
</evidence>
<keyword evidence="2 8" id="KW-0813">Transport</keyword>
<dbReference type="RefSeq" id="WP_345156728.1">
    <property type="nucleotide sequence ID" value="NZ_BAABHC010000002.1"/>
</dbReference>
<dbReference type="SUPFAM" id="SSF56935">
    <property type="entry name" value="Porins"/>
    <property type="match status" value="1"/>
</dbReference>
<reference evidence="14" key="1">
    <citation type="journal article" date="2019" name="Int. J. Syst. Evol. Microbiol.">
        <title>The Global Catalogue of Microorganisms (GCM) 10K type strain sequencing project: providing services to taxonomists for standard genome sequencing and annotation.</title>
        <authorList>
            <consortium name="The Broad Institute Genomics Platform"/>
            <consortium name="The Broad Institute Genome Sequencing Center for Infectious Disease"/>
            <person name="Wu L."/>
            <person name="Ma J."/>
        </authorList>
    </citation>
    <scope>NUCLEOTIDE SEQUENCE [LARGE SCALE GENOMIC DNA]</scope>
    <source>
        <strain evidence="14">JCM 17926</strain>
    </source>
</reference>
<keyword evidence="7 8" id="KW-0998">Cell outer membrane</keyword>
<comment type="similarity">
    <text evidence="8 9">Belongs to the TonB-dependent receptor family.</text>
</comment>
<evidence type="ECO:0000259" key="11">
    <source>
        <dbReference type="Pfam" id="PF00593"/>
    </source>
</evidence>
<feature type="region of interest" description="Disordered" evidence="10">
    <location>
        <begin position="1"/>
        <end position="21"/>
    </location>
</feature>
<dbReference type="Proteomes" id="UP001500552">
    <property type="component" value="Unassembled WGS sequence"/>
</dbReference>